<name>A0A183TS67_SCHSO</name>
<proteinExistence type="predicted"/>
<organism evidence="4">
    <name type="scientific">Schistocephalus solidus</name>
    <name type="common">Tapeworm</name>
    <dbReference type="NCBI Taxonomy" id="70667"/>
    <lineage>
        <taxon>Eukaryota</taxon>
        <taxon>Metazoa</taxon>
        <taxon>Spiralia</taxon>
        <taxon>Lophotrochozoa</taxon>
        <taxon>Platyhelminthes</taxon>
        <taxon>Cestoda</taxon>
        <taxon>Eucestoda</taxon>
        <taxon>Diphyllobothriidea</taxon>
        <taxon>Diphyllobothriidae</taxon>
        <taxon>Schistocephalus</taxon>
    </lineage>
</organism>
<evidence type="ECO:0000256" key="1">
    <source>
        <dbReference type="SAM" id="MobiDB-lite"/>
    </source>
</evidence>
<gene>
    <name evidence="2" type="ORF">SSLN_LOCUS19313</name>
</gene>
<keyword evidence="3" id="KW-1185">Reference proteome</keyword>
<evidence type="ECO:0000313" key="4">
    <source>
        <dbReference type="WBParaSite" id="SSLN_0002004201-mRNA-1"/>
    </source>
</evidence>
<feature type="compositionally biased region" description="Acidic residues" evidence="1">
    <location>
        <begin position="124"/>
        <end position="144"/>
    </location>
</feature>
<dbReference type="EMBL" id="UYSU01047024">
    <property type="protein sequence ID" value="VDM05699.1"/>
    <property type="molecule type" value="Genomic_DNA"/>
</dbReference>
<feature type="region of interest" description="Disordered" evidence="1">
    <location>
        <begin position="1"/>
        <end position="42"/>
    </location>
</feature>
<reference evidence="2 3" key="2">
    <citation type="submission" date="2018-11" db="EMBL/GenBank/DDBJ databases">
        <authorList>
            <consortium name="Pathogen Informatics"/>
        </authorList>
    </citation>
    <scope>NUCLEOTIDE SEQUENCE [LARGE SCALE GENOMIC DNA]</scope>
    <source>
        <strain evidence="2 3">NST_G2</strain>
    </source>
</reference>
<dbReference type="Proteomes" id="UP000275846">
    <property type="component" value="Unassembled WGS sequence"/>
</dbReference>
<reference evidence="4" key="1">
    <citation type="submission" date="2016-06" db="UniProtKB">
        <authorList>
            <consortium name="WormBaseParasite"/>
        </authorList>
    </citation>
    <scope>IDENTIFICATION</scope>
</reference>
<dbReference type="AlphaFoldDB" id="A0A183TS67"/>
<feature type="compositionally biased region" description="Acidic residues" evidence="1">
    <location>
        <begin position="103"/>
        <end position="116"/>
    </location>
</feature>
<protein>
    <submittedName>
        <fullName evidence="2 4">Uncharacterized protein</fullName>
    </submittedName>
</protein>
<sequence>MNFFASVEGYENERGPAPAGNRTRAARVAGEHSTTEPPAHIPYCPASALYITDSFNHKTLRIGGKESSTIKRCHQGSSENPGVLVNVQIVGTNPSSDERNNGEIEDDDDDDDDDDAAAAAAAAADDDDDYDDEDDDDDDDDDDE</sequence>
<feature type="region of interest" description="Disordered" evidence="1">
    <location>
        <begin position="65"/>
        <end position="84"/>
    </location>
</feature>
<feature type="region of interest" description="Disordered" evidence="1">
    <location>
        <begin position="89"/>
        <end position="144"/>
    </location>
</feature>
<dbReference type="OrthoDB" id="5875809at2759"/>
<accession>A0A183TS67</accession>
<dbReference type="WBParaSite" id="SSLN_0002004201-mRNA-1">
    <property type="protein sequence ID" value="SSLN_0002004201-mRNA-1"/>
    <property type="gene ID" value="SSLN_0002004201"/>
</dbReference>
<evidence type="ECO:0000313" key="2">
    <source>
        <dbReference type="EMBL" id="VDM05699.1"/>
    </source>
</evidence>
<evidence type="ECO:0000313" key="3">
    <source>
        <dbReference type="Proteomes" id="UP000275846"/>
    </source>
</evidence>